<keyword evidence="2" id="KW-1185">Reference proteome</keyword>
<gene>
    <name evidence="1" type="ORF">HCG48_13010</name>
</gene>
<dbReference type="RefSeq" id="WP_168567316.1">
    <property type="nucleotide sequence ID" value="NZ_CP051167.1"/>
</dbReference>
<evidence type="ECO:0000313" key="1">
    <source>
        <dbReference type="EMBL" id="QIZ69158.1"/>
    </source>
</evidence>
<organism evidence="1 2">
    <name type="scientific">Oxynema aestuarii AP17</name>
    <dbReference type="NCBI Taxonomy" id="2064643"/>
    <lineage>
        <taxon>Bacteria</taxon>
        <taxon>Bacillati</taxon>
        <taxon>Cyanobacteriota</taxon>
        <taxon>Cyanophyceae</taxon>
        <taxon>Oscillatoriophycideae</taxon>
        <taxon>Oscillatoriales</taxon>
        <taxon>Oscillatoriaceae</taxon>
        <taxon>Oxynema</taxon>
        <taxon>Oxynema aestuarii</taxon>
    </lineage>
</organism>
<sequence length="72" mass="8344">MNVCPCCSGQLLRHARHSGVYLFCPHCWQEMPDLAAMIRTRPQHLQRLEVQRRELFVEISSAPSRQKALQIA</sequence>
<evidence type="ECO:0000313" key="2">
    <source>
        <dbReference type="Proteomes" id="UP000500857"/>
    </source>
</evidence>
<reference evidence="1 2" key="1">
    <citation type="submission" date="2020-04" db="EMBL/GenBank/DDBJ databases">
        <authorList>
            <person name="Basu S."/>
            <person name="Maruthanayagam V."/>
            <person name="Chakraborty S."/>
            <person name="Pramanik A."/>
            <person name="Mukherjee J."/>
            <person name="Brink B."/>
        </authorList>
    </citation>
    <scope>NUCLEOTIDE SEQUENCE [LARGE SCALE GENOMIC DNA]</scope>
    <source>
        <strain evidence="1 2">AP17</strain>
    </source>
</reference>
<protein>
    <submittedName>
        <fullName evidence="1">Uncharacterized protein</fullName>
    </submittedName>
</protein>
<dbReference type="AlphaFoldDB" id="A0A6H1TRD4"/>
<proteinExistence type="predicted"/>
<dbReference type="EMBL" id="CP051167">
    <property type="protein sequence ID" value="QIZ69158.1"/>
    <property type="molecule type" value="Genomic_DNA"/>
</dbReference>
<name>A0A6H1TRD4_9CYAN</name>
<accession>A0A6H1TRD4</accession>
<dbReference type="Proteomes" id="UP000500857">
    <property type="component" value="Chromosome"/>
</dbReference>
<dbReference type="KEGG" id="oxy:HCG48_13010"/>